<dbReference type="PANTHER" id="PTHR47966">
    <property type="entry name" value="BETA-SITE APP-CLEAVING ENZYME, ISOFORM A-RELATED"/>
    <property type="match status" value="1"/>
</dbReference>
<dbReference type="PROSITE" id="PS51767">
    <property type="entry name" value="PEPTIDASE_A1"/>
    <property type="match status" value="2"/>
</dbReference>
<dbReference type="Proteomes" id="UP001166093">
    <property type="component" value="Unassembled WGS sequence"/>
</dbReference>
<name>A0ABS2XRR9_POLSP</name>
<keyword evidence="10" id="KW-1185">Reference proteome</keyword>
<dbReference type="InterPro" id="IPR033121">
    <property type="entry name" value="PEPTIDASE_A1"/>
</dbReference>
<evidence type="ECO:0000313" key="10">
    <source>
        <dbReference type="Proteomes" id="UP001166093"/>
    </source>
</evidence>
<keyword evidence="5 7" id="KW-0378">Hydrolase</keyword>
<organism evidence="9 10">
    <name type="scientific">Polyodon spathula</name>
    <name type="common">North American paddlefish</name>
    <name type="synonym">Squalus spathula</name>
    <dbReference type="NCBI Taxonomy" id="7913"/>
    <lineage>
        <taxon>Eukaryota</taxon>
        <taxon>Metazoa</taxon>
        <taxon>Chordata</taxon>
        <taxon>Craniata</taxon>
        <taxon>Vertebrata</taxon>
        <taxon>Euteleostomi</taxon>
        <taxon>Actinopterygii</taxon>
        <taxon>Chondrostei</taxon>
        <taxon>Acipenseriformes</taxon>
        <taxon>Polyodontidae</taxon>
        <taxon>Polyodon</taxon>
    </lineage>
</organism>
<reference evidence="9" key="1">
    <citation type="journal article" date="2021" name="Cell">
        <title>Tracing the genetic footprints of vertebrate landing in non-teleost ray-finned fishes.</title>
        <authorList>
            <person name="Bi X."/>
            <person name="Wang K."/>
            <person name="Yang L."/>
            <person name="Pan H."/>
            <person name="Jiang H."/>
            <person name="Wei Q."/>
            <person name="Fang M."/>
            <person name="Yu H."/>
            <person name="Zhu C."/>
            <person name="Cai Y."/>
            <person name="He Y."/>
            <person name="Gan X."/>
            <person name="Zeng H."/>
            <person name="Yu D."/>
            <person name="Zhu Y."/>
            <person name="Jiang H."/>
            <person name="Qiu Q."/>
            <person name="Yang H."/>
            <person name="Zhang Y.E."/>
            <person name="Wang W."/>
            <person name="Zhu M."/>
            <person name="He S."/>
            <person name="Zhang G."/>
        </authorList>
    </citation>
    <scope>NUCLEOTIDE SEQUENCE</scope>
    <source>
        <strain evidence="9">Pddl_001</strain>
    </source>
</reference>
<gene>
    <name evidence="9" type="primary">Pga_2</name>
    <name evidence="9" type="ORF">GTO93_0022127</name>
</gene>
<evidence type="ECO:0000256" key="5">
    <source>
        <dbReference type="ARBA" id="ARBA00022801"/>
    </source>
</evidence>
<feature type="non-terminal residue" evidence="9">
    <location>
        <position position="1"/>
    </location>
</feature>
<dbReference type="Pfam" id="PF00026">
    <property type="entry name" value="Asp"/>
    <property type="match status" value="2"/>
</dbReference>
<keyword evidence="2 7" id="KW-0645">Protease</keyword>
<evidence type="ECO:0000259" key="8">
    <source>
        <dbReference type="PROSITE" id="PS51767"/>
    </source>
</evidence>
<dbReference type="SUPFAM" id="SSF50630">
    <property type="entry name" value="Acid proteases"/>
    <property type="match status" value="2"/>
</dbReference>
<evidence type="ECO:0000313" key="9">
    <source>
        <dbReference type="EMBL" id="MBN3277066.1"/>
    </source>
</evidence>
<dbReference type="EMBL" id="JAAWVQ010065929">
    <property type="protein sequence ID" value="MBN3277066.1"/>
    <property type="molecule type" value="Genomic_DNA"/>
</dbReference>
<feature type="domain" description="Peptidase A1" evidence="8">
    <location>
        <begin position="215"/>
        <end position="521"/>
    </location>
</feature>
<dbReference type="InterPro" id="IPR021109">
    <property type="entry name" value="Peptidase_aspartic_dom_sf"/>
</dbReference>
<evidence type="ECO:0000256" key="4">
    <source>
        <dbReference type="ARBA" id="ARBA00022757"/>
    </source>
</evidence>
<evidence type="ECO:0000256" key="6">
    <source>
        <dbReference type="ARBA" id="ARBA00023157"/>
    </source>
</evidence>
<feature type="non-terminal residue" evidence="9">
    <location>
        <position position="526"/>
    </location>
</feature>
<comment type="caution">
    <text evidence="9">The sequence shown here is derived from an EMBL/GenBank/DDBJ whole genome shotgun (WGS) entry which is preliminary data.</text>
</comment>
<evidence type="ECO:0000256" key="7">
    <source>
        <dbReference type="RuleBase" id="RU000454"/>
    </source>
</evidence>
<dbReference type="PROSITE" id="PS00141">
    <property type="entry name" value="ASP_PROTEASE"/>
    <property type="match status" value="2"/>
</dbReference>
<dbReference type="InterPro" id="IPR001969">
    <property type="entry name" value="Aspartic_peptidase_AS"/>
</dbReference>
<dbReference type="InterPro" id="IPR001461">
    <property type="entry name" value="Aspartic_peptidase_A1"/>
</dbReference>
<dbReference type="PANTHER" id="PTHR47966:SF22">
    <property type="entry name" value="PEPSIN A-3-RELATED"/>
    <property type="match status" value="1"/>
</dbReference>
<dbReference type="PRINTS" id="PR00792">
    <property type="entry name" value="PEPSIN"/>
</dbReference>
<dbReference type="Gene3D" id="2.40.70.10">
    <property type="entry name" value="Acid Proteases"/>
    <property type="match status" value="3"/>
</dbReference>
<evidence type="ECO:0000256" key="2">
    <source>
        <dbReference type="ARBA" id="ARBA00022670"/>
    </source>
</evidence>
<keyword evidence="3 7" id="KW-0064">Aspartyl protease</keyword>
<accession>A0ABS2XRR9</accession>
<evidence type="ECO:0000256" key="1">
    <source>
        <dbReference type="ARBA" id="ARBA00007447"/>
    </source>
</evidence>
<sequence>MFGLSETEPGSFLYYSPFDGILGLAYPSIASSGATPVFDNMMNQGLVSQDLFPIYLSRNGATGSVVVFGGIDESYYTGQINWVPVTTQGYWQIAVDKTRLSCLPVSMINGQVVACSQGCPAIVESGTSLIAGPPSEIPTIQQWIGAVNSNNEYYINCQNIPSMPQVVITINGIPYTLPASAYVRQDLLLSSACKPPPQNGSYTFFRELKLISFSYYGIISIGTPPQSFKVVFDTGSANLWVPSIYCNSNACSNHNKFNPDLSSTYRSTSQTVAIQYGTGSMTGILGYDTVTVAGIVDPNQIFGLSKTEPGDFLYYSVSDGILGLSYPSISATGATPVFDNMMAEGLVSQDLFSFYLSRDDQEGSLVTFGGIDPSYYTGQIYWVPVTSQTYWETTMESITIDGKVVACASGCQAIVDTGTARIVGPTSDINNIFAYVGATERQYGLQSIVNCNSLGSMPDVTFKINGYQFSLPPSAYVSQEGSSCTTGFGLNGNNQLWILGDVFIREWFSIFDRGNNRIGLAKAVHL</sequence>
<evidence type="ECO:0000256" key="3">
    <source>
        <dbReference type="ARBA" id="ARBA00022750"/>
    </source>
</evidence>
<feature type="domain" description="Peptidase A1" evidence="8">
    <location>
        <begin position="1"/>
        <end position="224"/>
    </location>
</feature>
<proteinExistence type="inferred from homology"/>
<keyword evidence="4" id="KW-0222">Digestion</keyword>
<keyword evidence="6" id="KW-1015">Disulfide bond</keyword>
<protein>
    <submittedName>
        <fullName evidence="9">PEPA protein</fullName>
    </submittedName>
</protein>
<comment type="similarity">
    <text evidence="1 7">Belongs to the peptidase A1 family.</text>
</comment>